<evidence type="ECO:0000256" key="2">
    <source>
        <dbReference type="SAM" id="MobiDB-lite"/>
    </source>
</evidence>
<proteinExistence type="inferred from homology"/>
<comment type="caution">
    <text evidence="3">The sequence shown here is derived from an EMBL/GenBank/DDBJ whole genome shotgun (WGS) entry which is preliminary data.</text>
</comment>
<evidence type="ECO:0008006" key="5">
    <source>
        <dbReference type="Google" id="ProtNLM"/>
    </source>
</evidence>
<evidence type="ECO:0000256" key="1">
    <source>
        <dbReference type="ARBA" id="ARBA00005701"/>
    </source>
</evidence>
<name>A0AB34IJK0_PRYPA</name>
<keyword evidence="4" id="KW-1185">Reference proteome</keyword>
<organism evidence="3 4">
    <name type="scientific">Prymnesium parvum</name>
    <name type="common">Toxic golden alga</name>
    <dbReference type="NCBI Taxonomy" id="97485"/>
    <lineage>
        <taxon>Eukaryota</taxon>
        <taxon>Haptista</taxon>
        <taxon>Haptophyta</taxon>
        <taxon>Prymnesiophyceae</taxon>
        <taxon>Prymnesiales</taxon>
        <taxon>Prymnesiaceae</taxon>
        <taxon>Prymnesium</taxon>
    </lineage>
</organism>
<reference evidence="3 4" key="1">
    <citation type="journal article" date="2024" name="Science">
        <title>Giant polyketide synthase enzymes in the biosynthesis of giant marine polyether toxins.</title>
        <authorList>
            <person name="Fallon T.R."/>
            <person name="Shende V.V."/>
            <person name="Wierzbicki I.H."/>
            <person name="Pendleton A.L."/>
            <person name="Watervoot N.F."/>
            <person name="Auber R.P."/>
            <person name="Gonzalez D.J."/>
            <person name="Wisecaver J.H."/>
            <person name="Moore B.S."/>
        </authorList>
    </citation>
    <scope>NUCLEOTIDE SEQUENCE [LARGE SCALE GENOMIC DNA]</scope>
    <source>
        <strain evidence="3 4">12B1</strain>
    </source>
</reference>
<evidence type="ECO:0000313" key="3">
    <source>
        <dbReference type="EMBL" id="KAL1500088.1"/>
    </source>
</evidence>
<comment type="similarity">
    <text evidence="1">Belongs to the SDHAF4 family.</text>
</comment>
<evidence type="ECO:0000313" key="4">
    <source>
        <dbReference type="Proteomes" id="UP001515480"/>
    </source>
</evidence>
<feature type="compositionally biased region" description="Basic and acidic residues" evidence="2">
    <location>
        <begin position="104"/>
        <end position="117"/>
    </location>
</feature>
<dbReference type="EMBL" id="JBGBPQ010000024">
    <property type="protein sequence ID" value="KAL1500088.1"/>
    <property type="molecule type" value="Genomic_DNA"/>
</dbReference>
<sequence length="117" mass="13048">MLPRPLLRPLALASTRAHLSTAEEAARQAELRRRRREDLEARRDQMTELLREQALREAEDGAAATRPGGILHVLSAPPAEAARTPPQRDGHPERGGPTGLEPTRFGDWERRGRASDF</sequence>
<dbReference type="InterPro" id="IPR012875">
    <property type="entry name" value="SDHF4"/>
</dbReference>
<accession>A0AB34IJK0</accession>
<dbReference type="Proteomes" id="UP001515480">
    <property type="component" value="Unassembled WGS sequence"/>
</dbReference>
<dbReference type="Pfam" id="PF07896">
    <property type="entry name" value="DUF1674"/>
    <property type="match status" value="1"/>
</dbReference>
<feature type="region of interest" description="Disordered" evidence="2">
    <location>
        <begin position="55"/>
        <end position="117"/>
    </location>
</feature>
<dbReference type="AlphaFoldDB" id="A0AB34IJK0"/>
<protein>
    <recommendedName>
        <fullName evidence="5">Succinate dehydrogenase assembly factor 4, mitochondrial</fullName>
    </recommendedName>
</protein>
<gene>
    <name evidence="3" type="ORF">AB1Y20_012762</name>
</gene>